<dbReference type="Proteomes" id="UP000308444">
    <property type="component" value="Unassembled WGS sequence"/>
</dbReference>
<name>A0A9X9F8B8_BACCE</name>
<accession>A0A9X9F8B8</accession>
<keyword evidence="1" id="KW-1133">Transmembrane helix</keyword>
<dbReference type="AlphaFoldDB" id="A0A9X9F8B8"/>
<feature type="transmembrane region" description="Helical" evidence="1">
    <location>
        <begin position="34"/>
        <end position="57"/>
    </location>
</feature>
<dbReference type="EMBL" id="SZOH01000184">
    <property type="protein sequence ID" value="TKJ07470.1"/>
    <property type="molecule type" value="Genomic_DNA"/>
</dbReference>
<organism evidence="2 3">
    <name type="scientific">Bacillus cereus</name>
    <dbReference type="NCBI Taxonomy" id="1396"/>
    <lineage>
        <taxon>Bacteria</taxon>
        <taxon>Bacillati</taxon>
        <taxon>Bacillota</taxon>
        <taxon>Bacilli</taxon>
        <taxon>Bacillales</taxon>
        <taxon>Bacillaceae</taxon>
        <taxon>Bacillus</taxon>
        <taxon>Bacillus cereus group</taxon>
    </lineage>
</organism>
<evidence type="ECO:0000256" key="1">
    <source>
        <dbReference type="SAM" id="Phobius"/>
    </source>
</evidence>
<keyword evidence="1" id="KW-0472">Membrane</keyword>
<protein>
    <submittedName>
        <fullName evidence="2">Uncharacterized protein</fullName>
    </submittedName>
</protein>
<evidence type="ECO:0000313" key="2">
    <source>
        <dbReference type="EMBL" id="TKJ07470.1"/>
    </source>
</evidence>
<evidence type="ECO:0000313" key="3">
    <source>
        <dbReference type="Proteomes" id="UP000308444"/>
    </source>
</evidence>
<gene>
    <name evidence="2" type="ORF">FC695_03610</name>
</gene>
<keyword evidence="1" id="KW-0812">Transmembrane</keyword>
<sequence>MMILFFVLSWLCVGYTICLFVDNIKKFFRNMKLSFLLLSSLNVFGCIVFVALGYMSYHSIWGI</sequence>
<comment type="caution">
    <text evidence="2">The sequence shown here is derived from an EMBL/GenBank/DDBJ whole genome shotgun (WGS) entry which is preliminary data.</text>
</comment>
<reference evidence="2 3" key="1">
    <citation type="journal article" date="2019" name="Environ. Microbiol.">
        <title>An active ?-lactamase is a part of an orchestrated cell wall stress resistance network of Bacillus subtilis and related rhizosphere species.</title>
        <authorList>
            <person name="Bucher T."/>
            <person name="Keren-Paz A."/>
            <person name="Hausser J."/>
            <person name="Olender T."/>
            <person name="Cytryn E."/>
            <person name="Kolodkin-Gal I."/>
        </authorList>
    </citation>
    <scope>NUCLEOTIDE SEQUENCE [LARGE SCALE GENOMIC DNA]</scope>
    <source>
        <strain evidence="2 3">I32</strain>
    </source>
</reference>
<proteinExistence type="predicted"/>